<dbReference type="Gene3D" id="3.10.450.50">
    <property type="match status" value="2"/>
</dbReference>
<dbReference type="EMBL" id="JAENRR010000075">
    <property type="protein sequence ID" value="MBK3519555.1"/>
    <property type="molecule type" value="Genomic_DNA"/>
</dbReference>
<proteinExistence type="predicted"/>
<dbReference type="RefSeq" id="WP_200466774.1">
    <property type="nucleotide sequence ID" value="NZ_JAENRR010000075.1"/>
</dbReference>
<name>A0ABS1HPY8_9BACT</name>
<accession>A0ABS1HPY8</accession>
<sequence>MRTTLSFLLAFLFLGMNGYSQKKNGVVFSEHEAIEKTVNLWKAFDSGAKEVYLSYFADSVYVFWNGKDATWTKNNIEQNYEWWHREFENLKRVNHKPAFPDAIEYKEGGLWVQDWMKITGRHINTGINLNLHIHQLYSFNEDGKIATIVFYYNNDVFEEIRNSKMTKENGTLYINHPYIVTVRKAMNAFIDKDIDEWSGYYSPNATFVFSSMKYGESLSLEQNKESLKAKFFIPEKKYKVEQVGYPDCFHYANNDSYAVFSWWKMTIMKNKEKYEYVFMLSHDFNKDGKIIREYIYGSNNHLADW</sequence>
<dbReference type="InterPro" id="IPR032710">
    <property type="entry name" value="NTF2-like_dom_sf"/>
</dbReference>
<evidence type="ECO:0000313" key="1">
    <source>
        <dbReference type="EMBL" id="MBK3519555.1"/>
    </source>
</evidence>
<gene>
    <name evidence="1" type="ORF">JIV24_19580</name>
</gene>
<dbReference type="SUPFAM" id="SSF54427">
    <property type="entry name" value="NTF2-like"/>
    <property type="match status" value="2"/>
</dbReference>
<evidence type="ECO:0008006" key="3">
    <source>
        <dbReference type="Google" id="ProtNLM"/>
    </source>
</evidence>
<comment type="caution">
    <text evidence="1">The sequence shown here is derived from an EMBL/GenBank/DDBJ whole genome shotgun (WGS) entry which is preliminary data.</text>
</comment>
<evidence type="ECO:0000313" key="2">
    <source>
        <dbReference type="Proteomes" id="UP000605676"/>
    </source>
</evidence>
<organism evidence="1 2">
    <name type="scientific">Carboxylicivirga marina</name>
    <dbReference type="NCBI Taxonomy" id="2800988"/>
    <lineage>
        <taxon>Bacteria</taxon>
        <taxon>Pseudomonadati</taxon>
        <taxon>Bacteroidota</taxon>
        <taxon>Bacteroidia</taxon>
        <taxon>Marinilabiliales</taxon>
        <taxon>Marinilabiliaceae</taxon>
        <taxon>Carboxylicivirga</taxon>
    </lineage>
</organism>
<protein>
    <recommendedName>
        <fullName evidence="3">SnoaL-like domain-containing protein</fullName>
    </recommendedName>
</protein>
<dbReference type="Proteomes" id="UP000605676">
    <property type="component" value="Unassembled WGS sequence"/>
</dbReference>
<keyword evidence="2" id="KW-1185">Reference proteome</keyword>
<reference evidence="1 2" key="1">
    <citation type="submission" date="2021-01" db="EMBL/GenBank/DDBJ databases">
        <title>Carboxyliciviraga sp.nov., isolated from coastal sediments.</title>
        <authorList>
            <person name="Lu D."/>
            <person name="Zhang T."/>
        </authorList>
    </citation>
    <scope>NUCLEOTIDE SEQUENCE [LARGE SCALE GENOMIC DNA]</scope>
    <source>
        <strain evidence="1 2">N1Y132</strain>
    </source>
</reference>